<dbReference type="Pfam" id="PF26007">
    <property type="entry name" value="DUF8000"/>
    <property type="match status" value="1"/>
</dbReference>
<dbReference type="AlphaFoldDB" id="F8D3Z5"/>
<dbReference type="OrthoDB" id="204779at2157"/>
<reference evidence="3 4" key="1">
    <citation type="journal article" date="2012" name="Stand. Genomic Sci.">
        <title>Complete genome sequence of Halopiger xanaduensis type strain (SH-6(T)).</title>
        <authorList>
            <person name="Anderson I."/>
            <person name="Tindall B.J."/>
            <person name="Rohde M."/>
            <person name="Lucas S."/>
            <person name="Han J."/>
            <person name="Lapidus A."/>
            <person name="Cheng J.F."/>
            <person name="Goodwin L."/>
            <person name="Pitluck S."/>
            <person name="Peters L."/>
            <person name="Pati A."/>
            <person name="Mikhailova N."/>
            <person name="Pagani I."/>
            <person name="Teshima H."/>
            <person name="Han C."/>
            <person name="Tapia R."/>
            <person name="Land M."/>
            <person name="Woyke T."/>
            <person name="Klenk H.P."/>
            <person name="Kyrpides N."/>
            <person name="Ivanova N."/>
        </authorList>
    </citation>
    <scope>NUCLEOTIDE SEQUENCE [LARGE SCALE GENOMIC DNA]</scope>
    <source>
        <strain evidence="4">DSM 18323 / JCM 14033 / SH-6</strain>
    </source>
</reference>
<protein>
    <submittedName>
        <fullName evidence="3">Uncharacterized protein</fullName>
    </submittedName>
</protein>
<feature type="transmembrane region" description="Helical" evidence="2">
    <location>
        <begin position="12"/>
        <end position="32"/>
    </location>
</feature>
<dbReference type="HOGENOM" id="CLU_168717_0_0_2"/>
<accession>F8D3Z5</accession>
<dbReference type="EMBL" id="CP002839">
    <property type="protein sequence ID" value="AEH36248.1"/>
    <property type="molecule type" value="Genomic_DNA"/>
</dbReference>
<organism evidence="3 4">
    <name type="scientific">Halopiger xanaduensis (strain DSM 18323 / JCM 14033 / SH-6)</name>
    <dbReference type="NCBI Taxonomy" id="797210"/>
    <lineage>
        <taxon>Archaea</taxon>
        <taxon>Methanobacteriati</taxon>
        <taxon>Methanobacteriota</taxon>
        <taxon>Stenosarchaea group</taxon>
        <taxon>Halobacteria</taxon>
        <taxon>Halobacteriales</taxon>
        <taxon>Natrialbaceae</taxon>
        <taxon>Halopiger</taxon>
    </lineage>
</organism>
<name>F8D3Z5_HALXS</name>
<feature type="transmembrane region" description="Helical" evidence="2">
    <location>
        <begin position="38"/>
        <end position="58"/>
    </location>
</feature>
<evidence type="ECO:0000313" key="3">
    <source>
        <dbReference type="EMBL" id="AEH36248.1"/>
    </source>
</evidence>
<evidence type="ECO:0000256" key="2">
    <source>
        <dbReference type="SAM" id="Phobius"/>
    </source>
</evidence>
<dbReference type="InterPro" id="IPR058313">
    <property type="entry name" value="DUF8000"/>
</dbReference>
<keyword evidence="2" id="KW-0812">Transmembrane</keyword>
<evidence type="ECO:0000256" key="1">
    <source>
        <dbReference type="SAM" id="MobiDB-lite"/>
    </source>
</evidence>
<dbReference type="eggNOG" id="arCOG10296">
    <property type="taxonomic scope" value="Archaea"/>
</dbReference>
<keyword evidence="2" id="KW-1133">Transmembrane helix</keyword>
<feature type="region of interest" description="Disordered" evidence="1">
    <location>
        <begin position="69"/>
        <end position="89"/>
    </location>
</feature>
<gene>
    <name evidence="3" type="ordered locus">Halxa_1616</name>
</gene>
<dbReference type="KEGG" id="hxa:Halxa_1616"/>
<keyword evidence="4" id="KW-1185">Reference proteome</keyword>
<proteinExistence type="predicted"/>
<keyword evidence="2" id="KW-0472">Membrane</keyword>
<dbReference type="RefSeq" id="WP_013879143.1">
    <property type="nucleotide sequence ID" value="NC_015666.1"/>
</dbReference>
<evidence type="ECO:0000313" key="4">
    <source>
        <dbReference type="Proteomes" id="UP000006794"/>
    </source>
</evidence>
<dbReference type="GeneID" id="10796585"/>
<sequence>MGRLECIRRSLGRALHALQFLVLLLVLLFVALPHDNAWSILFAVLIVLLLLATAVGLWRRPADGDGQAHLGTADDITSDPFADPGQAAKDRWEQAVRRLPGEDDERD</sequence>
<dbReference type="Proteomes" id="UP000006794">
    <property type="component" value="Chromosome"/>
</dbReference>